<dbReference type="STRING" id="223786.SAMN05216234_12831"/>
<name>A0A1I5RS22_9BACT</name>
<evidence type="ECO:0000313" key="2">
    <source>
        <dbReference type="Proteomes" id="UP000199227"/>
    </source>
</evidence>
<reference evidence="1 2" key="1">
    <citation type="submission" date="2016-10" db="EMBL/GenBank/DDBJ databases">
        <authorList>
            <person name="de Groot N.N."/>
        </authorList>
    </citation>
    <scope>NUCLEOTIDE SEQUENCE [LARGE SCALE GENOMIC DNA]</scope>
    <source>
        <strain evidence="1 2">EP1-55-1</strain>
    </source>
</reference>
<dbReference type="EMBL" id="FOXB01000028">
    <property type="protein sequence ID" value="SFP61180.1"/>
    <property type="molecule type" value="Genomic_DNA"/>
</dbReference>
<dbReference type="Proteomes" id="UP000199227">
    <property type="component" value="Unassembled WGS sequence"/>
</dbReference>
<sequence length="207" mass="23485">MISVIRELLEAKDSGKTLTLALKDAFGVSSDRELLLARAEYLKRLERLKAFSDDEDVAEILDEIARLFSTTNSDIALKSSDISKAHLATLSALYKHFTNSMEFKIYVDIGFLSEELKEFDLHLAKEILEALKEFDLEFKLIGNSAYEKLYVKLLGLFALYKDELQSSSEFKTLLSRLFERVEFAKKVINSAKELTASSIELLNLLKG</sequence>
<dbReference type="RefSeq" id="WP_092913097.1">
    <property type="nucleotide sequence ID" value="NZ_FOXB01000028.1"/>
</dbReference>
<protein>
    <submittedName>
        <fullName evidence="1">Uncharacterized protein</fullName>
    </submittedName>
</protein>
<proteinExistence type="predicted"/>
<organism evidence="1 2">
    <name type="scientific">Hydrogenimonas thermophila</name>
    <dbReference type="NCBI Taxonomy" id="223786"/>
    <lineage>
        <taxon>Bacteria</taxon>
        <taxon>Pseudomonadati</taxon>
        <taxon>Campylobacterota</taxon>
        <taxon>Epsilonproteobacteria</taxon>
        <taxon>Campylobacterales</taxon>
        <taxon>Hydrogenimonadaceae</taxon>
        <taxon>Hydrogenimonas</taxon>
    </lineage>
</organism>
<accession>A0A1I5RS22</accession>
<gene>
    <name evidence="1" type="ORF">SAMN05216234_12831</name>
</gene>
<keyword evidence="2" id="KW-1185">Reference proteome</keyword>
<evidence type="ECO:0000313" key="1">
    <source>
        <dbReference type="EMBL" id="SFP61180.1"/>
    </source>
</evidence>
<dbReference type="AlphaFoldDB" id="A0A1I5RS22"/>